<keyword evidence="2" id="KW-1185">Reference proteome</keyword>
<protein>
    <submittedName>
        <fullName evidence="1">Uncharacterized protein</fullName>
    </submittedName>
</protein>
<comment type="caution">
    <text evidence="1">The sequence shown here is derived from an EMBL/GenBank/DDBJ whole genome shotgun (WGS) entry which is preliminary data.</text>
</comment>
<evidence type="ECO:0000313" key="1">
    <source>
        <dbReference type="EMBL" id="MPC32499.1"/>
    </source>
</evidence>
<sequence length="99" mass="10555">MSRRNDGRYLIAREGEGVGDGERGTGVKCAGRGEDFKDATRWPGAFVPEGKYYSTSTSPLKLAGVASISGGHFFRDALIRLVRCSALRCSGGVSVVPRC</sequence>
<name>A0A5B7EGY2_PORTR</name>
<organism evidence="1 2">
    <name type="scientific">Portunus trituberculatus</name>
    <name type="common">Swimming crab</name>
    <name type="synonym">Neptunus trituberculatus</name>
    <dbReference type="NCBI Taxonomy" id="210409"/>
    <lineage>
        <taxon>Eukaryota</taxon>
        <taxon>Metazoa</taxon>
        <taxon>Ecdysozoa</taxon>
        <taxon>Arthropoda</taxon>
        <taxon>Crustacea</taxon>
        <taxon>Multicrustacea</taxon>
        <taxon>Malacostraca</taxon>
        <taxon>Eumalacostraca</taxon>
        <taxon>Eucarida</taxon>
        <taxon>Decapoda</taxon>
        <taxon>Pleocyemata</taxon>
        <taxon>Brachyura</taxon>
        <taxon>Eubrachyura</taxon>
        <taxon>Portunoidea</taxon>
        <taxon>Portunidae</taxon>
        <taxon>Portuninae</taxon>
        <taxon>Portunus</taxon>
    </lineage>
</organism>
<evidence type="ECO:0000313" key="2">
    <source>
        <dbReference type="Proteomes" id="UP000324222"/>
    </source>
</evidence>
<dbReference type="AlphaFoldDB" id="A0A5B7EGY2"/>
<gene>
    <name evidence="1" type="ORF">E2C01_025811</name>
</gene>
<reference evidence="1 2" key="1">
    <citation type="submission" date="2019-05" db="EMBL/GenBank/DDBJ databases">
        <title>Another draft genome of Portunus trituberculatus and its Hox gene families provides insights of decapod evolution.</title>
        <authorList>
            <person name="Jeong J.-H."/>
            <person name="Song I."/>
            <person name="Kim S."/>
            <person name="Choi T."/>
            <person name="Kim D."/>
            <person name="Ryu S."/>
            <person name="Kim W."/>
        </authorList>
    </citation>
    <scope>NUCLEOTIDE SEQUENCE [LARGE SCALE GENOMIC DNA]</scope>
    <source>
        <tissue evidence="1">Muscle</tissue>
    </source>
</reference>
<accession>A0A5B7EGY2</accession>
<dbReference type="Proteomes" id="UP000324222">
    <property type="component" value="Unassembled WGS sequence"/>
</dbReference>
<proteinExistence type="predicted"/>
<dbReference type="EMBL" id="VSRR010002639">
    <property type="protein sequence ID" value="MPC32499.1"/>
    <property type="molecule type" value="Genomic_DNA"/>
</dbReference>